<dbReference type="Gramene" id="KOM56474">
    <property type="protein sequence ID" value="KOM56474"/>
    <property type="gene ID" value="LR48_Vigan10g236600"/>
</dbReference>
<gene>
    <name evidence="1" type="ORF">LR48_Vigan10g236600</name>
</gene>
<dbReference type="EMBL" id="CM003380">
    <property type="protein sequence ID" value="KOM56474.1"/>
    <property type="molecule type" value="Genomic_DNA"/>
</dbReference>
<evidence type="ECO:0000313" key="1">
    <source>
        <dbReference type="EMBL" id="KOM56474.1"/>
    </source>
</evidence>
<protein>
    <submittedName>
        <fullName evidence="1">Uncharacterized protein</fullName>
    </submittedName>
</protein>
<dbReference type="Proteomes" id="UP000053144">
    <property type="component" value="Chromosome 10"/>
</dbReference>
<evidence type="ECO:0000313" key="2">
    <source>
        <dbReference type="Proteomes" id="UP000053144"/>
    </source>
</evidence>
<sequence>MSIVDLSSFEESMGRGDKDTNKVADIADNEADIALEINGDNELNLALTQLHPNGKRLRCFLGLIPTPPIFLHYFCARPNFKKCWVYLIFKKERWLFTLYATSFKGFKTKYFKVGITEVGRPKFPLYLIESPIKIASWNKSTITTSKVEVVNLIDQLSRHLNSRSLVNCRGSKNLYNEVFDTMASHSPKKNIFKKIATQCGAKGSETSSCPIDGVVTLGHGDLAKERDALTDLLEEANNKVFNKHQASFHKALAQAAFFFNTPLDERKFEVMKDVYHGKLVNIQDISSNKYVEVESNVEVVAEYQAAEEE</sequence>
<proteinExistence type="predicted"/>
<name>A0A0L9VP24_PHAAN</name>
<accession>A0A0L9VP24</accession>
<reference evidence="2" key="1">
    <citation type="journal article" date="2015" name="Proc. Natl. Acad. Sci. U.S.A.">
        <title>Genome sequencing of adzuki bean (Vigna angularis) provides insight into high starch and low fat accumulation and domestication.</title>
        <authorList>
            <person name="Yang K."/>
            <person name="Tian Z."/>
            <person name="Chen C."/>
            <person name="Luo L."/>
            <person name="Zhao B."/>
            <person name="Wang Z."/>
            <person name="Yu L."/>
            <person name="Li Y."/>
            <person name="Sun Y."/>
            <person name="Li W."/>
            <person name="Chen Y."/>
            <person name="Li Y."/>
            <person name="Zhang Y."/>
            <person name="Ai D."/>
            <person name="Zhao J."/>
            <person name="Shang C."/>
            <person name="Ma Y."/>
            <person name="Wu B."/>
            <person name="Wang M."/>
            <person name="Gao L."/>
            <person name="Sun D."/>
            <person name="Zhang P."/>
            <person name="Guo F."/>
            <person name="Wang W."/>
            <person name="Li Y."/>
            <person name="Wang J."/>
            <person name="Varshney R.K."/>
            <person name="Wang J."/>
            <person name="Ling H.Q."/>
            <person name="Wan P."/>
        </authorList>
    </citation>
    <scope>NUCLEOTIDE SEQUENCE</scope>
    <source>
        <strain evidence="2">cv. Jingnong 6</strain>
    </source>
</reference>
<dbReference type="AlphaFoldDB" id="A0A0L9VP24"/>
<organism evidence="1 2">
    <name type="scientific">Phaseolus angularis</name>
    <name type="common">Azuki bean</name>
    <name type="synonym">Vigna angularis</name>
    <dbReference type="NCBI Taxonomy" id="3914"/>
    <lineage>
        <taxon>Eukaryota</taxon>
        <taxon>Viridiplantae</taxon>
        <taxon>Streptophyta</taxon>
        <taxon>Embryophyta</taxon>
        <taxon>Tracheophyta</taxon>
        <taxon>Spermatophyta</taxon>
        <taxon>Magnoliopsida</taxon>
        <taxon>eudicotyledons</taxon>
        <taxon>Gunneridae</taxon>
        <taxon>Pentapetalae</taxon>
        <taxon>rosids</taxon>
        <taxon>fabids</taxon>
        <taxon>Fabales</taxon>
        <taxon>Fabaceae</taxon>
        <taxon>Papilionoideae</taxon>
        <taxon>50 kb inversion clade</taxon>
        <taxon>NPAAA clade</taxon>
        <taxon>indigoferoid/millettioid clade</taxon>
        <taxon>Phaseoleae</taxon>
        <taxon>Vigna</taxon>
    </lineage>
</organism>